<keyword evidence="11" id="KW-1185">Reference proteome</keyword>
<comment type="similarity">
    <text evidence="7">Belongs to the glycosyltransferase 87 family.</text>
</comment>
<feature type="transmembrane region" description="Helical" evidence="9">
    <location>
        <begin position="297"/>
        <end position="320"/>
    </location>
</feature>
<keyword evidence="3 10" id="KW-0808">Transferase</keyword>
<feature type="transmembrane region" description="Helical" evidence="9">
    <location>
        <begin position="126"/>
        <end position="146"/>
    </location>
</feature>
<evidence type="ECO:0000256" key="7">
    <source>
        <dbReference type="ARBA" id="ARBA00024033"/>
    </source>
</evidence>
<dbReference type="AlphaFoldDB" id="A0A1H0IBD5"/>
<evidence type="ECO:0000256" key="1">
    <source>
        <dbReference type="ARBA" id="ARBA00004651"/>
    </source>
</evidence>
<evidence type="ECO:0000256" key="8">
    <source>
        <dbReference type="SAM" id="MobiDB-lite"/>
    </source>
</evidence>
<dbReference type="GO" id="GO:0016758">
    <property type="term" value="F:hexosyltransferase activity"/>
    <property type="evidence" value="ECO:0007669"/>
    <property type="project" value="InterPro"/>
</dbReference>
<dbReference type="Proteomes" id="UP000198741">
    <property type="component" value="Chromosome I"/>
</dbReference>
<feature type="region of interest" description="Disordered" evidence="8">
    <location>
        <begin position="429"/>
        <end position="453"/>
    </location>
</feature>
<keyword evidence="2" id="KW-1003">Cell membrane</keyword>
<evidence type="ECO:0000256" key="3">
    <source>
        <dbReference type="ARBA" id="ARBA00022679"/>
    </source>
</evidence>
<dbReference type="STRING" id="1090615.SAMN04515671_0442"/>
<evidence type="ECO:0000313" key="10">
    <source>
        <dbReference type="EMBL" id="SDO28759.1"/>
    </source>
</evidence>
<gene>
    <name evidence="10" type="ORF">SAMN04515671_0442</name>
</gene>
<feature type="transmembrane region" description="Helical" evidence="9">
    <location>
        <begin position="102"/>
        <end position="120"/>
    </location>
</feature>
<keyword evidence="4 9" id="KW-0812">Transmembrane</keyword>
<accession>A0A1H0IBD5</accession>
<dbReference type="Pfam" id="PF09594">
    <property type="entry name" value="GT87"/>
    <property type="match status" value="1"/>
</dbReference>
<feature type="transmembrane region" description="Helical" evidence="9">
    <location>
        <begin position="158"/>
        <end position="174"/>
    </location>
</feature>
<dbReference type="EMBL" id="LT629710">
    <property type="protein sequence ID" value="SDO28759.1"/>
    <property type="molecule type" value="Genomic_DNA"/>
</dbReference>
<evidence type="ECO:0000313" key="11">
    <source>
        <dbReference type="Proteomes" id="UP000198741"/>
    </source>
</evidence>
<evidence type="ECO:0000256" key="5">
    <source>
        <dbReference type="ARBA" id="ARBA00022989"/>
    </source>
</evidence>
<feature type="transmembrane region" description="Helical" evidence="9">
    <location>
        <begin position="180"/>
        <end position="201"/>
    </location>
</feature>
<feature type="transmembrane region" description="Helical" evidence="9">
    <location>
        <begin position="208"/>
        <end position="229"/>
    </location>
</feature>
<evidence type="ECO:0000256" key="6">
    <source>
        <dbReference type="ARBA" id="ARBA00023136"/>
    </source>
</evidence>
<proteinExistence type="inferred from homology"/>
<dbReference type="NCBIfam" id="NF009915">
    <property type="entry name" value="PRK13375.1"/>
    <property type="match status" value="1"/>
</dbReference>
<dbReference type="InterPro" id="IPR018584">
    <property type="entry name" value="GT87"/>
</dbReference>
<protein>
    <submittedName>
        <fullName evidence="10">Alpha-1,2-mannosyltransferase</fullName>
    </submittedName>
</protein>
<feature type="transmembrane region" description="Helical" evidence="9">
    <location>
        <begin position="49"/>
        <end position="67"/>
    </location>
</feature>
<feature type="transmembrane region" description="Helical" evidence="9">
    <location>
        <begin position="340"/>
        <end position="358"/>
    </location>
</feature>
<sequence length="453" mass="48468">MTSRGRRPVPRTIGASSRIRLIGPKTFERLALVLVALPARLVASRWAPWMLLVLSVGSRVVITLAGTSPYNMIDLKVYVEGARHLTGGSLYDFVSGASQLPFTYPPFSALVFTPLAWLPWTVVRVLWQLAMLASLPAIVYLTLRLLGRAGPGATDPVRPLRGFLVVATALAFWLEPVTTTVGYGQINLFLVLMVLGAAVTAKDLLAGAGVGLAAGIKLIPAVTGLYWLVQRRIRALILSVVFFLATVAVMFAMIPAETRRYFTKLIFDPSRTGPVFSAINQSWRGALSRLAGHDVSAGWVVACVVTVVLGVWAAVVAAGVGDRAAALLAAQFLGLLVSPISWSHHWVWVIPLLIWGFFGPQRQSRAVRGLMIGWLIALYSYLIPFLVALQGKVPSNSRPGWQSWLGTAYVVLGVATLIVIGVVGRSSAAPVEAPGRGSGPRRGVGPEAGNLDG</sequence>
<reference evidence="10 11" key="1">
    <citation type="submission" date="2016-10" db="EMBL/GenBank/DDBJ databases">
        <authorList>
            <person name="de Groot N.N."/>
        </authorList>
    </citation>
    <scope>NUCLEOTIDE SEQUENCE [LARGE SCALE GENOMIC DNA]</scope>
    <source>
        <strain evidence="11">P4-7,KCTC 19426,CECT 7604</strain>
    </source>
</reference>
<keyword evidence="10" id="KW-0328">Glycosyltransferase</keyword>
<evidence type="ECO:0000256" key="9">
    <source>
        <dbReference type="SAM" id="Phobius"/>
    </source>
</evidence>
<feature type="transmembrane region" description="Helical" evidence="9">
    <location>
        <begin position="370"/>
        <end position="389"/>
    </location>
</feature>
<feature type="transmembrane region" description="Helical" evidence="9">
    <location>
        <begin position="235"/>
        <end position="254"/>
    </location>
</feature>
<keyword evidence="6 9" id="KW-0472">Membrane</keyword>
<name>A0A1H0IBD5_9ACTN</name>
<organism evidence="10 11">
    <name type="scientific">Nakamurella panacisegetis</name>
    <dbReference type="NCBI Taxonomy" id="1090615"/>
    <lineage>
        <taxon>Bacteria</taxon>
        <taxon>Bacillati</taxon>
        <taxon>Actinomycetota</taxon>
        <taxon>Actinomycetes</taxon>
        <taxon>Nakamurellales</taxon>
        <taxon>Nakamurellaceae</taxon>
        <taxon>Nakamurella</taxon>
    </lineage>
</organism>
<keyword evidence="5 9" id="KW-1133">Transmembrane helix</keyword>
<dbReference type="GO" id="GO:0005886">
    <property type="term" value="C:plasma membrane"/>
    <property type="evidence" value="ECO:0007669"/>
    <property type="project" value="UniProtKB-SubCell"/>
</dbReference>
<feature type="transmembrane region" description="Helical" evidence="9">
    <location>
        <begin position="401"/>
        <end position="423"/>
    </location>
</feature>
<evidence type="ECO:0000256" key="4">
    <source>
        <dbReference type="ARBA" id="ARBA00022692"/>
    </source>
</evidence>
<comment type="subcellular location">
    <subcellularLocation>
        <location evidence="1">Cell membrane</location>
        <topology evidence="1">Multi-pass membrane protein</topology>
    </subcellularLocation>
</comment>
<evidence type="ECO:0000256" key="2">
    <source>
        <dbReference type="ARBA" id="ARBA00022475"/>
    </source>
</evidence>